<evidence type="ECO:0000313" key="2">
    <source>
        <dbReference type="EMBL" id="KAK1923486.1"/>
    </source>
</evidence>
<organism evidence="2 3">
    <name type="scientific">Papiliotrema laurentii</name>
    <name type="common">Cryptococcus laurentii</name>
    <dbReference type="NCBI Taxonomy" id="5418"/>
    <lineage>
        <taxon>Eukaryota</taxon>
        <taxon>Fungi</taxon>
        <taxon>Dikarya</taxon>
        <taxon>Basidiomycota</taxon>
        <taxon>Agaricomycotina</taxon>
        <taxon>Tremellomycetes</taxon>
        <taxon>Tremellales</taxon>
        <taxon>Rhynchogastremaceae</taxon>
        <taxon>Papiliotrema</taxon>
    </lineage>
</organism>
<feature type="region of interest" description="Disordered" evidence="1">
    <location>
        <begin position="633"/>
        <end position="679"/>
    </location>
</feature>
<accession>A0AAD9FPE9</accession>
<comment type="caution">
    <text evidence="2">The sequence shown here is derived from an EMBL/GenBank/DDBJ whole genome shotgun (WGS) entry which is preliminary data.</text>
</comment>
<reference evidence="2" key="1">
    <citation type="submission" date="2023-02" db="EMBL/GenBank/DDBJ databases">
        <title>Identification and recombinant expression of a fungal hydrolase from Papiliotrema laurentii that hydrolyzes apple cutin and clears colloidal polyester polyurethane.</title>
        <authorList>
            <consortium name="DOE Joint Genome Institute"/>
            <person name="Roman V.A."/>
            <person name="Bojanowski C."/>
            <person name="Crable B.R."/>
            <person name="Wagner D.N."/>
            <person name="Hung C.S."/>
            <person name="Nadeau L.J."/>
            <person name="Schratz L."/>
            <person name="Haridas S."/>
            <person name="Pangilinan J."/>
            <person name="Lipzen A."/>
            <person name="Na H."/>
            <person name="Yan M."/>
            <person name="Ng V."/>
            <person name="Grigoriev I.V."/>
            <person name="Spatafora J.W."/>
            <person name="Barlow D."/>
            <person name="Biffinger J."/>
            <person name="Kelley-Loughnane N."/>
            <person name="Varaljay V.A."/>
            <person name="Crookes-Goodson W.J."/>
        </authorList>
    </citation>
    <scope>NUCLEOTIDE SEQUENCE</scope>
    <source>
        <strain evidence="2">5307AH</strain>
    </source>
</reference>
<feature type="region of interest" description="Disordered" evidence="1">
    <location>
        <begin position="1"/>
        <end position="27"/>
    </location>
</feature>
<feature type="compositionally biased region" description="Basic and acidic residues" evidence="1">
    <location>
        <begin position="151"/>
        <end position="166"/>
    </location>
</feature>
<feature type="compositionally biased region" description="Polar residues" evidence="1">
    <location>
        <begin position="175"/>
        <end position="184"/>
    </location>
</feature>
<proteinExistence type="predicted"/>
<keyword evidence="3" id="KW-1185">Reference proteome</keyword>
<feature type="region of interest" description="Disordered" evidence="1">
    <location>
        <begin position="585"/>
        <end position="607"/>
    </location>
</feature>
<dbReference type="EMBL" id="JAODAN010000006">
    <property type="protein sequence ID" value="KAK1923486.1"/>
    <property type="molecule type" value="Genomic_DNA"/>
</dbReference>
<protein>
    <submittedName>
        <fullName evidence="2">Uncharacterized protein</fullName>
    </submittedName>
</protein>
<gene>
    <name evidence="2" type="ORF">DB88DRAFT_491414</name>
</gene>
<feature type="compositionally biased region" description="Low complexity" evidence="1">
    <location>
        <begin position="125"/>
        <end position="141"/>
    </location>
</feature>
<sequence length="679" mass="77088">MLRRIALRLGRSKPGFPVPSPTSPLNHVPLASFASSSAPAEIDQFLDGHESRPLPTRQSDYAKREHLAPSTRQSWRERAESSGSPGGDRASRVDGGGGRNRQPRFGLRSDPNSTGEGRADKADWGDGADAYGVHQRGGSPRPRQPRFGIRSPEDKQPAPAPEEWRLPELPPITPEYSSAPSGSRSRLDFRQNVTPSQEPLEEIIPDRILPVSPEPSQETQGEDNSTLPAIQKPRHIRPKRFEARVEKDEFFSSHSELIPRLPQSDAAVKRGKQLIAKHFAPFPLASYSPPKESGVAMVKRFMLKHQFLTSVDIWKMGTGHLKPPVNPAYVFNPDGSIRMKRVATLREGRRPWVPPQKAAFPDHPFRSVRFMKETLLASLEDAGLIHKTNLFIPLETEEDHVEAIRLAESINRKAERRAAWEGKPPPAVVAPATAKLVWGWMLGPPFYRPPVEEGSRPKRYSEDEDSYSEENTINQAVEYAGYGVSAAVRNAMQYEKEQEALSNRFKAGNTVPYRQYDDQGNLYPAIAAKDPGPRTLDQVRAKEDWHVDHDKWAWAERQEYEYHKTQLTVAQETAERQYVRRTRYREEREEFKRQREEDRKSGRTRALRKEQRRLEALEHIDQYAKDTGQDVSGWFEEIGSGPLDKVTPYEPTHQSRGGALPRKPSNPRRKFRPVGFPIN</sequence>
<evidence type="ECO:0000313" key="3">
    <source>
        <dbReference type="Proteomes" id="UP001182556"/>
    </source>
</evidence>
<name>A0AAD9FPE9_PAPLA</name>
<dbReference type="Proteomes" id="UP001182556">
    <property type="component" value="Unassembled WGS sequence"/>
</dbReference>
<dbReference type="AlphaFoldDB" id="A0AAD9FPE9"/>
<evidence type="ECO:0000256" key="1">
    <source>
        <dbReference type="SAM" id="MobiDB-lite"/>
    </source>
</evidence>
<feature type="region of interest" description="Disordered" evidence="1">
    <location>
        <begin position="41"/>
        <end position="202"/>
    </location>
</feature>